<keyword evidence="5" id="KW-1185">Reference proteome</keyword>
<evidence type="ECO:0000256" key="1">
    <source>
        <dbReference type="SAM" id="MobiDB-lite"/>
    </source>
</evidence>
<evidence type="ECO:0000256" key="2">
    <source>
        <dbReference type="SAM" id="SignalP"/>
    </source>
</evidence>
<evidence type="ECO:0000313" key="5">
    <source>
        <dbReference type="Proteomes" id="UP001548590"/>
    </source>
</evidence>
<comment type="caution">
    <text evidence="4">The sequence shown here is derived from an EMBL/GenBank/DDBJ whole genome shotgun (WGS) entry which is preliminary data.</text>
</comment>
<proteinExistence type="predicted"/>
<dbReference type="RefSeq" id="WP_345925878.1">
    <property type="nucleotide sequence ID" value="NZ_JBDIVF010000002.1"/>
</dbReference>
<reference evidence="4 5" key="1">
    <citation type="submission" date="2024-07" db="EMBL/GenBank/DDBJ databases">
        <title>Uliginosibacterium paludis KCTC:42655.</title>
        <authorList>
            <person name="Kim M.K."/>
        </authorList>
    </citation>
    <scope>NUCLEOTIDE SEQUENCE [LARGE SCALE GENOMIC DNA]</scope>
    <source>
        <strain evidence="4 5">KCTC 42655</strain>
    </source>
</reference>
<feature type="signal peptide" evidence="2">
    <location>
        <begin position="1"/>
        <end position="27"/>
    </location>
</feature>
<sequence>MMKQHGAFASTPIALALAALLSTAAQAQEVKLGGKFDAGYQFKHTAAADSSNGARNGTATTETLGDGGASTSRITIDAKEQIGSSLEAYVSHDLRFGNVQEGTSGISNNDKKVMGLRTPVGDFAWGTYNITNLVIAEKPYMTNIKDMEIVKFGISKLTQSDLTSRNTEYVTPILTIGPANMLLKGNYAFGDNRKSGASDDQSVTATQSSGDAWSAGYEMVLGAVKDRKLTLSSVVTRRTPSSNVAQDGYMSWDTGLTWRPDFLDGLKFSASYFAAKGYVSGPDTAYQYKNTNFVVAYNYAKLWQVGVGISHANDVGSNRNSGRNIMVGGAYWLSPNVYLYGAAYQQDFERNESISGAKYDGTKTGFKDSLKKLDENYYRFGIVKEF</sequence>
<organism evidence="4 5">
    <name type="scientific">Uliginosibacterium paludis</name>
    <dbReference type="NCBI Taxonomy" id="1615952"/>
    <lineage>
        <taxon>Bacteria</taxon>
        <taxon>Pseudomonadati</taxon>
        <taxon>Pseudomonadota</taxon>
        <taxon>Betaproteobacteria</taxon>
        <taxon>Rhodocyclales</taxon>
        <taxon>Zoogloeaceae</taxon>
        <taxon>Uliginosibacterium</taxon>
    </lineage>
</organism>
<feature type="region of interest" description="Disordered" evidence="1">
    <location>
        <begin position="49"/>
        <end position="70"/>
    </location>
</feature>
<dbReference type="Gene3D" id="2.40.160.10">
    <property type="entry name" value="Porin"/>
    <property type="match status" value="1"/>
</dbReference>
<dbReference type="EMBL" id="JBEWLZ010000007">
    <property type="protein sequence ID" value="MET1490787.1"/>
    <property type="molecule type" value="Genomic_DNA"/>
</dbReference>
<dbReference type="SUPFAM" id="SSF56935">
    <property type="entry name" value="Porins"/>
    <property type="match status" value="1"/>
</dbReference>
<accession>A0ABV2CTH8</accession>
<name>A0ABV2CTH8_9RHOO</name>
<evidence type="ECO:0000313" key="4">
    <source>
        <dbReference type="EMBL" id="MET1490787.1"/>
    </source>
</evidence>
<protein>
    <submittedName>
        <fullName evidence="4">Porin</fullName>
    </submittedName>
</protein>
<feature type="domain" description="Porin" evidence="3">
    <location>
        <begin position="14"/>
        <end position="349"/>
    </location>
</feature>
<dbReference type="InterPro" id="IPR033900">
    <property type="entry name" value="Gram_neg_porin_domain"/>
</dbReference>
<dbReference type="Pfam" id="PF13609">
    <property type="entry name" value="Porin_4"/>
    <property type="match status" value="1"/>
</dbReference>
<dbReference type="Proteomes" id="UP001548590">
    <property type="component" value="Unassembled WGS sequence"/>
</dbReference>
<dbReference type="InterPro" id="IPR023614">
    <property type="entry name" value="Porin_dom_sf"/>
</dbReference>
<feature type="chain" id="PRO_5046277950" evidence="2">
    <location>
        <begin position="28"/>
        <end position="386"/>
    </location>
</feature>
<keyword evidence="2" id="KW-0732">Signal</keyword>
<gene>
    <name evidence="4" type="ORF">ABVT11_13195</name>
</gene>
<evidence type="ECO:0000259" key="3">
    <source>
        <dbReference type="Pfam" id="PF13609"/>
    </source>
</evidence>